<evidence type="ECO:0000313" key="5">
    <source>
        <dbReference type="EMBL" id="RGE45576.1"/>
    </source>
</evidence>
<dbReference type="GO" id="GO:0003677">
    <property type="term" value="F:DNA binding"/>
    <property type="evidence" value="ECO:0007669"/>
    <property type="project" value="UniProtKB-KW"/>
</dbReference>
<dbReference type="GO" id="GO:0009307">
    <property type="term" value="P:DNA restriction-modification system"/>
    <property type="evidence" value="ECO:0007669"/>
    <property type="project" value="UniProtKB-KW"/>
</dbReference>
<dbReference type="PANTHER" id="PTHR43140:SF1">
    <property type="entry name" value="TYPE I RESTRICTION ENZYME ECOKI SPECIFICITY SUBUNIT"/>
    <property type="match status" value="1"/>
</dbReference>
<organism evidence="5 6">
    <name type="scientific">Comamonas testosteroni</name>
    <name type="common">Pseudomonas testosteroni</name>
    <dbReference type="NCBI Taxonomy" id="285"/>
    <lineage>
        <taxon>Bacteria</taxon>
        <taxon>Pseudomonadati</taxon>
        <taxon>Pseudomonadota</taxon>
        <taxon>Betaproteobacteria</taxon>
        <taxon>Burkholderiales</taxon>
        <taxon>Comamonadaceae</taxon>
        <taxon>Comamonas</taxon>
    </lineage>
</organism>
<evidence type="ECO:0000256" key="1">
    <source>
        <dbReference type="ARBA" id="ARBA00010923"/>
    </source>
</evidence>
<name>A0A373FN47_COMTE</name>
<gene>
    <name evidence="5" type="ORF">DZC30_08250</name>
</gene>
<evidence type="ECO:0000313" key="6">
    <source>
        <dbReference type="Proteomes" id="UP000261948"/>
    </source>
</evidence>
<keyword evidence="3" id="KW-0238">DNA-binding</keyword>
<dbReference type="InterPro" id="IPR000055">
    <property type="entry name" value="Restrct_endonuc_typeI_TRD"/>
</dbReference>
<dbReference type="InterPro" id="IPR044946">
    <property type="entry name" value="Restrct_endonuc_typeI_TRD_sf"/>
</dbReference>
<sequence length="392" mass="43975">MSSVNFLEKLLDGVEVEWRALGSLGELVRGNGLQKKDFTETGVPAIHYGQIYTYYGLSTITTKSFVSPELANQLRKVDNGDVVITNTSENIEDVGKALVYLGEQQAVTGGHATILKPGKCLMGKYFAYFTQTDEFSGEKRKYAKGTKVIDVSAKDMAKISIPIPCPDNPKKSLEIQAEIVRILDAMTAHTAELTAELTARKKQYNYYRDKLLSFEDGEVEWKTLGEVARIRNGKDHKLLTEGTIPVYGSGGIMRYVNKSSFDRPSVLIPRKGSLGNLFYVDKPFWNVDTIFYTEVDESLVKTKFLYYFLTTAKLSELNQAGGVPSQTQSVLNKLLIPTPSLDEQDRIISILDKFDALTNSITEGLPREIELRQKQYAYYRDLLLSFPKPPTI</sequence>
<keyword evidence="5" id="KW-0378">Hydrolase</keyword>
<dbReference type="SUPFAM" id="SSF116734">
    <property type="entry name" value="DNA methylase specificity domain"/>
    <property type="match status" value="2"/>
</dbReference>
<comment type="caution">
    <text evidence="5">The sequence shown here is derived from an EMBL/GenBank/DDBJ whole genome shotgun (WGS) entry which is preliminary data.</text>
</comment>
<evidence type="ECO:0000256" key="3">
    <source>
        <dbReference type="ARBA" id="ARBA00023125"/>
    </source>
</evidence>
<dbReference type="PANTHER" id="PTHR43140">
    <property type="entry name" value="TYPE-1 RESTRICTION ENZYME ECOKI SPECIFICITY PROTEIN"/>
    <property type="match status" value="1"/>
</dbReference>
<keyword evidence="5" id="KW-0540">Nuclease</keyword>
<dbReference type="InterPro" id="IPR051212">
    <property type="entry name" value="Type-I_RE_S_subunit"/>
</dbReference>
<accession>A0A373FN47</accession>
<dbReference type="CDD" id="cd17288">
    <property type="entry name" value="RMtype1_S_LlaAI06ORF1089P_TRD1-CR1_like"/>
    <property type="match status" value="1"/>
</dbReference>
<proteinExistence type="inferred from homology"/>
<dbReference type="CDD" id="cd17268">
    <property type="entry name" value="RMtype1_S_Ara36733I_TRD1-CR1_like"/>
    <property type="match status" value="1"/>
</dbReference>
<dbReference type="Pfam" id="PF01420">
    <property type="entry name" value="Methylase_S"/>
    <property type="match status" value="2"/>
</dbReference>
<dbReference type="EMBL" id="QURR01000008">
    <property type="protein sequence ID" value="RGE45576.1"/>
    <property type="molecule type" value="Genomic_DNA"/>
</dbReference>
<dbReference type="OrthoDB" id="5298944at2"/>
<evidence type="ECO:0000256" key="2">
    <source>
        <dbReference type="ARBA" id="ARBA00022747"/>
    </source>
</evidence>
<protein>
    <submittedName>
        <fullName evidence="5">Restriction endonuclease subunit S</fullName>
    </submittedName>
</protein>
<dbReference type="Gene3D" id="3.90.220.20">
    <property type="entry name" value="DNA methylase specificity domains"/>
    <property type="match status" value="2"/>
</dbReference>
<keyword evidence="6" id="KW-1185">Reference proteome</keyword>
<dbReference type="GO" id="GO:0004519">
    <property type="term" value="F:endonuclease activity"/>
    <property type="evidence" value="ECO:0007669"/>
    <property type="project" value="UniProtKB-KW"/>
</dbReference>
<reference evidence="5 6" key="1">
    <citation type="submission" date="2018-08" db="EMBL/GenBank/DDBJ databases">
        <title>Comamonas testosteroni strain SWCO2.</title>
        <authorList>
            <person name="Jiang N."/>
            <person name="Zhang X.Z."/>
        </authorList>
    </citation>
    <scope>NUCLEOTIDE SEQUENCE [LARGE SCALE GENOMIC DNA]</scope>
    <source>
        <strain evidence="5 6">SWCO2</strain>
    </source>
</reference>
<keyword evidence="5" id="KW-0255">Endonuclease</keyword>
<feature type="domain" description="Type I restriction modification DNA specificity" evidence="4">
    <location>
        <begin position="15"/>
        <end position="198"/>
    </location>
</feature>
<comment type="similarity">
    <text evidence="1">Belongs to the type-I restriction system S methylase family.</text>
</comment>
<keyword evidence="2" id="KW-0680">Restriction system</keyword>
<dbReference type="Proteomes" id="UP000261948">
    <property type="component" value="Unassembled WGS sequence"/>
</dbReference>
<evidence type="ECO:0000259" key="4">
    <source>
        <dbReference type="Pfam" id="PF01420"/>
    </source>
</evidence>
<feature type="domain" description="Type I restriction modification DNA specificity" evidence="4">
    <location>
        <begin position="219"/>
        <end position="370"/>
    </location>
</feature>
<dbReference type="AlphaFoldDB" id="A0A373FN47"/>